<feature type="transmembrane region" description="Helical" evidence="1">
    <location>
        <begin position="45"/>
        <end position="69"/>
    </location>
</feature>
<dbReference type="KEGG" id="cmh:VO01_10695"/>
<organism evidence="2 4">
    <name type="scientific">Clavibacter michiganensis subsp. insidiosus</name>
    <dbReference type="NCBI Taxonomy" id="33014"/>
    <lineage>
        <taxon>Bacteria</taxon>
        <taxon>Bacillati</taxon>
        <taxon>Actinomycetota</taxon>
        <taxon>Actinomycetes</taxon>
        <taxon>Micrococcales</taxon>
        <taxon>Microbacteriaceae</taxon>
        <taxon>Clavibacter</taxon>
    </lineage>
</organism>
<dbReference type="AlphaFoldDB" id="A0A0D5CIS7"/>
<keyword evidence="1" id="KW-0812">Transmembrane</keyword>
<evidence type="ECO:0000256" key="1">
    <source>
        <dbReference type="SAM" id="Phobius"/>
    </source>
</evidence>
<protein>
    <submittedName>
        <fullName evidence="2">Uncharacterized protein</fullName>
    </submittedName>
</protein>
<sequence length="78" mass="8206">MGAARVAAPTLEGCFTLKLKIVAIAVLGLGVSLLIQLLTFEQSGIVRVAGSIGFVVVIVFGGRAIGAVARREREKRRN</sequence>
<accession>A0A0D5CIS7</accession>
<dbReference type="HOGENOM" id="CLU_2615651_0_0_11"/>
<reference evidence="3 5" key="2">
    <citation type="submission" date="2018-08" db="EMBL/GenBank/DDBJ databases">
        <title>Genome Sequence of Clavibacter michiganensis Subspecies type strains, and the Atypical Peach-Colored Strains Isolated from Tomato.</title>
        <authorList>
            <person name="Osdaghi E."/>
            <person name="Portier P."/>
            <person name="Briand M."/>
            <person name="Jacques M.-A."/>
        </authorList>
    </citation>
    <scope>NUCLEOTIDE SEQUENCE [LARGE SCALE GENOMIC DNA]</scope>
    <source>
        <strain evidence="3 5">CFBP 6488</strain>
    </source>
</reference>
<feature type="transmembrane region" description="Helical" evidence="1">
    <location>
        <begin position="21"/>
        <end position="39"/>
    </location>
</feature>
<evidence type="ECO:0000313" key="3">
    <source>
        <dbReference type="EMBL" id="RIJ37143.1"/>
    </source>
</evidence>
<dbReference type="Proteomes" id="UP000266634">
    <property type="component" value="Unassembled WGS sequence"/>
</dbReference>
<evidence type="ECO:0000313" key="4">
    <source>
        <dbReference type="Proteomes" id="UP000032604"/>
    </source>
</evidence>
<dbReference type="EMBL" id="QWEA01000287">
    <property type="protein sequence ID" value="RIJ37143.1"/>
    <property type="molecule type" value="Genomic_DNA"/>
</dbReference>
<dbReference type="Proteomes" id="UP000032604">
    <property type="component" value="Chromosome"/>
</dbReference>
<keyword evidence="1" id="KW-0472">Membrane</keyword>
<keyword evidence="1" id="KW-1133">Transmembrane helix</keyword>
<evidence type="ECO:0000313" key="5">
    <source>
        <dbReference type="Proteomes" id="UP000266634"/>
    </source>
</evidence>
<reference evidence="2 4" key="1">
    <citation type="journal article" date="2015" name="Genome Announc.">
        <title>Complete Genome Sequence of Clavibacter michiganensis subsp. insidiosus R1-1 Using PacBio Single-Molecule Real-Time Technology.</title>
        <authorList>
            <person name="Lu Y."/>
            <person name="Samac D.A."/>
            <person name="Glazebrook J."/>
            <person name="Ishimaru C.A."/>
        </authorList>
    </citation>
    <scope>NUCLEOTIDE SEQUENCE [LARGE SCALE GENOMIC DNA]</scope>
    <source>
        <strain evidence="2 4">R1-1</strain>
    </source>
</reference>
<name>A0A0D5CIS7_9MICO</name>
<dbReference type="PATRIC" id="fig|33014.5.peg.2211"/>
<gene>
    <name evidence="3" type="ORF">DZF93_08480</name>
    <name evidence="2" type="ORF">VO01_10695</name>
</gene>
<dbReference type="EMBL" id="CP011043">
    <property type="protein sequence ID" value="AJW79541.1"/>
    <property type="molecule type" value="Genomic_DNA"/>
</dbReference>
<evidence type="ECO:0000313" key="2">
    <source>
        <dbReference type="EMBL" id="AJW79541.1"/>
    </source>
</evidence>
<proteinExistence type="predicted"/>